<gene>
    <name evidence="8" type="ORF">MELIAE_LOCUS12823</name>
</gene>
<sequence length="314" mass="36029">MKITIGFLRVGLLLCGIFADWCLCLKDVQIKVPATVERGHDAILRCMFDLDGDRLYSVKWYRGNYEFYRYTPSERPPIKQFKIKGMFVREQDSNSTQVVLENVSRDISGSYSCEVTAEQPSFFTDMQTAELQVVDLPQGDPVISGLKPRYRVGETLKANCTSEGSNPAANLTWYLNGKPVDAKYVHRHKPRLNHEDNLLTVHSILRFQVTNHLLKDGRMKIRCTASLHNLYHRISEKSVGREKKHHRHHVLTTSTTMVPYRSWELTQAAKRPPDSTWVFLSPISGESTNKSSKNSCQILYTLTIIIINNIIMQR</sequence>
<evidence type="ECO:0000256" key="3">
    <source>
        <dbReference type="ARBA" id="ARBA00022989"/>
    </source>
</evidence>
<dbReference type="FunFam" id="2.60.40.10:FF:000437">
    <property type="entry name" value="Beat-IIIc, isoform A"/>
    <property type="match status" value="1"/>
</dbReference>
<dbReference type="Proteomes" id="UP001154078">
    <property type="component" value="Chromosome 9"/>
</dbReference>
<proteinExistence type="predicted"/>
<keyword evidence="5" id="KW-1015">Disulfide bond</keyword>
<dbReference type="SMART" id="SM00409">
    <property type="entry name" value="IG"/>
    <property type="match status" value="1"/>
</dbReference>
<evidence type="ECO:0000256" key="1">
    <source>
        <dbReference type="ARBA" id="ARBA00004167"/>
    </source>
</evidence>
<reference evidence="8" key="1">
    <citation type="submission" date="2021-12" db="EMBL/GenBank/DDBJ databases">
        <authorList>
            <person name="King R."/>
        </authorList>
    </citation>
    <scope>NUCLEOTIDE SEQUENCE</scope>
</reference>
<dbReference type="InterPro" id="IPR036179">
    <property type="entry name" value="Ig-like_dom_sf"/>
</dbReference>
<accession>A0A9P0BJW9</accession>
<evidence type="ECO:0000256" key="5">
    <source>
        <dbReference type="ARBA" id="ARBA00023157"/>
    </source>
</evidence>
<protein>
    <recommendedName>
        <fullName evidence="7">Ig-like domain-containing protein</fullName>
    </recommendedName>
</protein>
<evidence type="ECO:0000259" key="7">
    <source>
        <dbReference type="PROSITE" id="PS50835"/>
    </source>
</evidence>
<evidence type="ECO:0000256" key="4">
    <source>
        <dbReference type="ARBA" id="ARBA00023136"/>
    </source>
</evidence>
<keyword evidence="2" id="KW-0812">Transmembrane</keyword>
<evidence type="ECO:0000313" key="8">
    <source>
        <dbReference type="EMBL" id="CAH0564220.1"/>
    </source>
</evidence>
<dbReference type="Pfam" id="PF08205">
    <property type="entry name" value="C2-set_2"/>
    <property type="match status" value="1"/>
</dbReference>
<keyword evidence="4" id="KW-0472">Membrane</keyword>
<evidence type="ECO:0000256" key="2">
    <source>
        <dbReference type="ARBA" id="ARBA00022692"/>
    </source>
</evidence>
<dbReference type="SUPFAM" id="SSF48726">
    <property type="entry name" value="Immunoglobulin"/>
    <property type="match status" value="2"/>
</dbReference>
<dbReference type="EMBL" id="OV121140">
    <property type="protein sequence ID" value="CAH0564220.1"/>
    <property type="molecule type" value="Genomic_DNA"/>
</dbReference>
<feature type="domain" description="Ig-like" evidence="7">
    <location>
        <begin position="36"/>
        <end position="124"/>
    </location>
</feature>
<evidence type="ECO:0000256" key="6">
    <source>
        <dbReference type="SAM" id="SignalP"/>
    </source>
</evidence>
<dbReference type="InterPro" id="IPR013162">
    <property type="entry name" value="CD80_C2-set"/>
</dbReference>
<dbReference type="PROSITE" id="PS50835">
    <property type="entry name" value="IG_LIKE"/>
    <property type="match status" value="2"/>
</dbReference>
<feature type="chain" id="PRO_5040236602" description="Ig-like domain-containing protein" evidence="6">
    <location>
        <begin position="20"/>
        <end position="314"/>
    </location>
</feature>
<organism evidence="8 9">
    <name type="scientific">Brassicogethes aeneus</name>
    <name type="common">Rape pollen beetle</name>
    <name type="synonym">Meligethes aeneus</name>
    <dbReference type="NCBI Taxonomy" id="1431903"/>
    <lineage>
        <taxon>Eukaryota</taxon>
        <taxon>Metazoa</taxon>
        <taxon>Ecdysozoa</taxon>
        <taxon>Arthropoda</taxon>
        <taxon>Hexapoda</taxon>
        <taxon>Insecta</taxon>
        <taxon>Pterygota</taxon>
        <taxon>Neoptera</taxon>
        <taxon>Endopterygota</taxon>
        <taxon>Coleoptera</taxon>
        <taxon>Polyphaga</taxon>
        <taxon>Cucujiformia</taxon>
        <taxon>Nitidulidae</taxon>
        <taxon>Meligethinae</taxon>
        <taxon>Brassicogethes</taxon>
    </lineage>
</organism>
<feature type="domain" description="Ig-like" evidence="7">
    <location>
        <begin position="141"/>
        <end position="240"/>
    </location>
</feature>
<evidence type="ECO:0000313" key="9">
    <source>
        <dbReference type="Proteomes" id="UP001154078"/>
    </source>
</evidence>
<dbReference type="InterPro" id="IPR007110">
    <property type="entry name" value="Ig-like_dom"/>
</dbReference>
<dbReference type="GO" id="GO:0016020">
    <property type="term" value="C:membrane"/>
    <property type="evidence" value="ECO:0007669"/>
    <property type="project" value="UniProtKB-SubCell"/>
</dbReference>
<dbReference type="PANTHER" id="PTHR21261">
    <property type="entry name" value="BEAT PROTEIN"/>
    <property type="match status" value="1"/>
</dbReference>
<dbReference type="Pfam" id="PF07686">
    <property type="entry name" value="V-set"/>
    <property type="match status" value="1"/>
</dbReference>
<dbReference type="AlphaFoldDB" id="A0A9P0BJW9"/>
<keyword evidence="6" id="KW-0732">Signal</keyword>
<keyword evidence="3" id="KW-1133">Transmembrane helix</keyword>
<dbReference type="OrthoDB" id="6419989at2759"/>
<dbReference type="InterPro" id="IPR003599">
    <property type="entry name" value="Ig_sub"/>
</dbReference>
<comment type="subcellular location">
    <subcellularLocation>
        <location evidence="1">Membrane</location>
        <topology evidence="1">Single-pass membrane protein</topology>
    </subcellularLocation>
</comment>
<dbReference type="InterPro" id="IPR013106">
    <property type="entry name" value="Ig_V-set"/>
</dbReference>
<feature type="signal peptide" evidence="6">
    <location>
        <begin position="1"/>
        <end position="19"/>
    </location>
</feature>
<keyword evidence="9" id="KW-1185">Reference proteome</keyword>
<dbReference type="PANTHER" id="PTHR21261:SF8">
    <property type="entry name" value="BEATEN PATH IA, ISOFORM B-RELATED"/>
    <property type="match status" value="1"/>
</dbReference>
<dbReference type="CDD" id="cd00096">
    <property type="entry name" value="Ig"/>
    <property type="match status" value="1"/>
</dbReference>
<name>A0A9P0BJW9_BRAAE</name>
<dbReference type="InterPro" id="IPR013783">
    <property type="entry name" value="Ig-like_fold"/>
</dbReference>
<dbReference type="Gene3D" id="2.60.40.10">
    <property type="entry name" value="Immunoglobulins"/>
    <property type="match status" value="2"/>
</dbReference>